<evidence type="ECO:0000259" key="14">
    <source>
        <dbReference type="Pfam" id="PF17766"/>
    </source>
</evidence>
<evidence type="ECO:0000256" key="8">
    <source>
        <dbReference type="PROSITE-ProRule" id="PRU01240"/>
    </source>
</evidence>
<evidence type="ECO:0000259" key="11">
    <source>
        <dbReference type="Pfam" id="PF00082"/>
    </source>
</evidence>
<evidence type="ECO:0000256" key="7">
    <source>
        <dbReference type="PIRSR" id="PIRSR615500-1"/>
    </source>
</evidence>
<dbReference type="InterPro" id="IPR003137">
    <property type="entry name" value="PA_domain"/>
</dbReference>
<dbReference type="PROSITE" id="PS00138">
    <property type="entry name" value="SUBTILASE_SER"/>
    <property type="match status" value="1"/>
</dbReference>
<evidence type="ECO:0000256" key="6">
    <source>
        <dbReference type="ARBA" id="ARBA00023180"/>
    </source>
</evidence>
<dbReference type="InterPro" id="IPR015500">
    <property type="entry name" value="Peptidase_S8_subtilisin-rel"/>
</dbReference>
<keyword evidence="5 8" id="KW-0720">Serine protease</keyword>
<feature type="region of interest" description="Disordered" evidence="9">
    <location>
        <begin position="188"/>
        <end position="214"/>
    </location>
</feature>
<feature type="chain" id="PRO_5040317999" description="Subtilisin-like protease" evidence="10">
    <location>
        <begin position="17"/>
        <end position="756"/>
    </location>
</feature>
<feature type="domain" description="PA" evidence="12">
    <location>
        <begin position="376"/>
        <end position="449"/>
    </location>
</feature>
<evidence type="ECO:0008006" key="17">
    <source>
        <dbReference type="Google" id="ProtNLM"/>
    </source>
</evidence>
<comment type="caution">
    <text evidence="15">The sequence shown here is derived from an EMBL/GenBank/DDBJ whole genome shotgun (WGS) entry which is preliminary data.</text>
</comment>
<keyword evidence="2 8" id="KW-0645">Protease</keyword>
<evidence type="ECO:0000259" key="13">
    <source>
        <dbReference type="Pfam" id="PF05922"/>
    </source>
</evidence>
<gene>
    <name evidence="15" type="ORF">LUZ63_018680</name>
</gene>
<dbReference type="EMBL" id="JAMQYH010000005">
    <property type="protein sequence ID" value="KAJ1687290.1"/>
    <property type="molecule type" value="Genomic_DNA"/>
</dbReference>
<dbReference type="CDD" id="cd02120">
    <property type="entry name" value="PA_subtilisin_like"/>
    <property type="match status" value="1"/>
</dbReference>
<dbReference type="InterPro" id="IPR023828">
    <property type="entry name" value="Peptidase_S8_Ser-AS"/>
</dbReference>
<dbReference type="FunFam" id="2.60.40.2310:FF:000001">
    <property type="entry name" value="Subtilisin-like protease SBT1.5"/>
    <property type="match status" value="1"/>
</dbReference>
<evidence type="ECO:0000256" key="1">
    <source>
        <dbReference type="ARBA" id="ARBA00011073"/>
    </source>
</evidence>
<dbReference type="InterPro" id="IPR041469">
    <property type="entry name" value="Subtilisin-like_FN3"/>
</dbReference>
<evidence type="ECO:0000313" key="15">
    <source>
        <dbReference type="EMBL" id="KAJ1687290.1"/>
    </source>
</evidence>
<protein>
    <recommendedName>
        <fullName evidence="17">Subtilisin-like protease</fullName>
    </recommendedName>
</protein>
<name>A0A9Q0C515_9POAL</name>
<dbReference type="InterPro" id="IPR010259">
    <property type="entry name" value="S8pro/Inhibitor_I9"/>
</dbReference>
<dbReference type="SUPFAM" id="SSF52025">
    <property type="entry name" value="PA domain"/>
    <property type="match status" value="1"/>
</dbReference>
<dbReference type="OrthoDB" id="206201at2759"/>
<dbReference type="Pfam" id="PF02225">
    <property type="entry name" value="PA"/>
    <property type="match status" value="1"/>
</dbReference>
<proteinExistence type="inferred from homology"/>
<dbReference type="Gene3D" id="3.40.50.200">
    <property type="entry name" value="Peptidase S8/S53 domain"/>
    <property type="match status" value="1"/>
</dbReference>
<dbReference type="InterPro" id="IPR037045">
    <property type="entry name" value="S8pro/Inhibitor_I9_sf"/>
</dbReference>
<evidence type="ECO:0000256" key="10">
    <source>
        <dbReference type="SAM" id="SignalP"/>
    </source>
</evidence>
<keyword evidence="6" id="KW-0325">Glycoprotein</keyword>
<dbReference type="FunFam" id="3.50.30.30:FF:000005">
    <property type="entry name" value="subtilisin-like protease SBT1.5"/>
    <property type="match status" value="1"/>
</dbReference>
<keyword evidence="16" id="KW-1185">Reference proteome</keyword>
<dbReference type="Gene3D" id="3.30.70.80">
    <property type="entry name" value="Peptidase S8 propeptide/proteinase inhibitor I9"/>
    <property type="match status" value="1"/>
</dbReference>
<dbReference type="Gene3D" id="2.60.40.2310">
    <property type="match status" value="1"/>
</dbReference>
<dbReference type="Gene3D" id="3.50.30.30">
    <property type="match status" value="1"/>
</dbReference>
<reference evidence="15" key="1">
    <citation type="journal article" date="2022" name="Cell">
        <title>Repeat-based holocentromeres influence genome architecture and karyotype evolution.</title>
        <authorList>
            <person name="Hofstatter P.G."/>
            <person name="Thangavel G."/>
            <person name="Lux T."/>
            <person name="Neumann P."/>
            <person name="Vondrak T."/>
            <person name="Novak P."/>
            <person name="Zhang M."/>
            <person name="Costa L."/>
            <person name="Castellani M."/>
            <person name="Scott A."/>
            <person name="Toegelov H."/>
            <person name="Fuchs J."/>
            <person name="Mata-Sucre Y."/>
            <person name="Dias Y."/>
            <person name="Vanzela A.L.L."/>
            <person name="Huettel B."/>
            <person name="Almeida C.C.S."/>
            <person name="Simkova H."/>
            <person name="Souza G."/>
            <person name="Pedrosa-Harand A."/>
            <person name="Macas J."/>
            <person name="Mayer K.F.X."/>
            <person name="Houben A."/>
            <person name="Marques A."/>
        </authorList>
    </citation>
    <scope>NUCLEOTIDE SEQUENCE</scope>
    <source>
        <strain evidence="15">RhyBre1mFocal</strain>
    </source>
</reference>
<evidence type="ECO:0000313" key="16">
    <source>
        <dbReference type="Proteomes" id="UP001151287"/>
    </source>
</evidence>
<dbReference type="GO" id="GO:0006508">
    <property type="term" value="P:proteolysis"/>
    <property type="evidence" value="ECO:0007669"/>
    <property type="project" value="UniProtKB-KW"/>
</dbReference>
<dbReference type="InterPro" id="IPR034197">
    <property type="entry name" value="Peptidases_S8_3"/>
</dbReference>
<accession>A0A9Q0C515</accession>
<dbReference type="InterPro" id="IPR000209">
    <property type="entry name" value="Peptidase_S8/S53_dom"/>
</dbReference>
<keyword evidence="3 10" id="KW-0732">Signal</keyword>
<evidence type="ECO:0000256" key="2">
    <source>
        <dbReference type="ARBA" id="ARBA00022670"/>
    </source>
</evidence>
<feature type="domain" description="Inhibitor I9" evidence="13">
    <location>
        <begin position="24"/>
        <end position="101"/>
    </location>
</feature>
<dbReference type="InterPro" id="IPR036852">
    <property type="entry name" value="Peptidase_S8/S53_dom_sf"/>
</dbReference>
<dbReference type="GO" id="GO:0004252">
    <property type="term" value="F:serine-type endopeptidase activity"/>
    <property type="evidence" value="ECO:0007669"/>
    <property type="project" value="UniProtKB-UniRule"/>
</dbReference>
<dbReference type="CDD" id="cd04852">
    <property type="entry name" value="Peptidases_S8_3"/>
    <property type="match status" value="1"/>
</dbReference>
<dbReference type="FunFam" id="3.40.50.200:FF:000006">
    <property type="entry name" value="Subtilisin-like protease SBT1.5"/>
    <property type="match status" value="1"/>
</dbReference>
<dbReference type="Proteomes" id="UP001151287">
    <property type="component" value="Unassembled WGS sequence"/>
</dbReference>
<dbReference type="AlphaFoldDB" id="A0A9Q0C515"/>
<dbReference type="Pfam" id="PF00082">
    <property type="entry name" value="Peptidase_S8"/>
    <property type="match status" value="1"/>
</dbReference>
<dbReference type="Pfam" id="PF17766">
    <property type="entry name" value="fn3_6"/>
    <property type="match status" value="1"/>
</dbReference>
<feature type="active site" description="Charge relay system" evidence="7 8">
    <location>
        <position position="207"/>
    </location>
</feature>
<evidence type="ECO:0000259" key="12">
    <source>
        <dbReference type="Pfam" id="PF02225"/>
    </source>
</evidence>
<evidence type="ECO:0000256" key="5">
    <source>
        <dbReference type="ARBA" id="ARBA00022825"/>
    </source>
</evidence>
<organism evidence="15 16">
    <name type="scientific">Rhynchospora breviuscula</name>
    <dbReference type="NCBI Taxonomy" id="2022672"/>
    <lineage>
        <taxon>Eukaryota</taxon>
        <taxon>Viridiplantae</taxon>
        <taxon>Streptophyta</taxon>
        <taxon>Embryophyta</taxon>
        <taxon>Tracheophyta</taxon>
        <taxon>Spermatophyta</taxon>
        <taxon>Magnoliopsida</taxon>
        <taxon>Liliopsida</taxon>
        <taxon>Poales</taxon>
        <taxon>Cyperaceae</taxon>
        <taxon>Cyperoideae</taxon>
        <taxon>Rhynchosporeae</taxon>
        <taxon>Rhynchospora</taxon>
    </lineage>
</organism>
<evidence type="ECO:0000256" key="9">
    <source>
        <dbReference type="SAM" id="MobiDB-lite"/>
    </source>
</evidence>
<dbReference type="InterPro" id="IPR045051">
    <property type="entry name" value="SBT"/>
</dbReference>
<sequence>MASLFFSFILLGLSLAASVLSNQTYIVYMNPAHRPSVHPTAADWYTAELQSLSIDPSNRLLYSYKSAAHGFAVRLDQEHVSLLQDHRSVLQIVPDPVLSLHTTRSPSFLGLLPTSVPLQSVETASSDVIIGVLDTGVWPESPSFSAGSSLPPIPKRWRGACEAGVDFPPSLCNRKLIGARSFSRGFHAAGGTRPAGEYSSPRDQDGHGTHTASTAAGLSVGNASLLGYATGTARGMATGARVAAYKVCWSSGCLGSDILAGIDAAVSDGVDVLSLSLGGGAAPYFRDTIAVGTFGAAEHGVFVSCSAGNSGPGASSVANSAPWITTVGAGTLDRDFPAYASLGSGEHLTGVSLYSGPSMGSKLVPIIYGSNKNNASKLCLAGTLDPVQVKGKIILCDRGVNARVEKGAVVKAAGGAGMILANTAASGEELVADSHLLPAVAVGRKAGDVIRNYVIKNKNAKGVISFGGTVLGIRPSPVVAAFSSRGPNVVVPQILKPDLIGPGVNILAAWSGAAGPTGLVKDDRRTQFNIVSGTSMSCPHISGVAALLKAAHPDWSPAAIKSALMTTSYTSDNTNSPLLDAAGGQIANAYAYGSGYVDPQKALSPGLVYDLTTNDYIAFLCSLGYSSQHIQVITRRNEVSCANKLSDPGNLNYPSFSVVFGKKRVVKYTREVTNVGPAGSVYGVKVTGPEFVGVTVRPTKLVFKRAGQKAKYSVTFISKNKANITNDAFGWISWVNSQQTVRSPVAYSWKISRTFD</sequence>
<feature type="signal peptide" evidence="10">
    <location>
        <begin position="1"/>
        <end position="16"/>
    </location>
</feature>
<evidence type="ECO:0000256" key="4">
    <source>
        <dbReference type="ARBA" id="ARBA00022801"/>
    </source>
</evidence>
<comment type="similarity">
    <text evidence="1 8">Belongs to the peptidase S8 family.</text>
</comment>
<dbReference type="PRINTS" id="PR00723">
    <property type="entry name" value="SUBTILISIN"/>
</dbReference>
<dbReference type="PANTHER" id="PTHR10795">
    <property type="entry name" value="PROPROTEIN CONVERTASE SUBTILISIN/KEXIN"/>
    <property type="match status" value="1"/>
</dbReference>
<feature type="domain" description="Subtilisin-like protease fibronectin type-III" evidence="14">
    <location>
        <begin position="650"/>
        <end position="746"/>
    </location>
</feature>
<feature type="domain" description="Peptidase S8/S53" evidence="11">
    <location>
        <begin position="126"/>
        <end position="579"/>
    </location>
</feature>
<dbReference type="SUPFAM" id="SSF52743">
    <property type="entry name" value="Subtilisin-like"/>
    <property type="match status" value="1"/>
</dbReference>
<keyword evidence="4 8" id="KW-0378">Hydrolase</keyword>
<feature type="active site" description="Charge relay system" evidence="7 8">
    <location>
        <position position="535"/>
    </location>
</feature>
<dbReference type="InterPro" id="IPR046450">
    <property type="entry name" value="PA_dom_sf"/>
</dbReference>
<evidence type="ECO:0000256" key="3">
    <source>
        <dbReference type="ARBA" id="ARBA00022729"/>
    </source>
</evidence>
<dbReference type="Pfam" id="PF05922">
    <property type="entry name" value="Inhibitor_I9"/>
    <property type="match status" value="1"/>
</dbReference>
<feature type="active site" description="Charge relay system" evidence="7 8">
    <location>
        <position position="134"/>
    </location>
</feature>
<dbReference type="PROSITE" id="PS51892">
    <property type="entry name" value="SUBTILASE"/>
    <property type="match status" value="1"/>
</dbReference>